<gene>
    <name evidence="11" type="ORF">MGAL_10B033521</name>
</gene>
<evidence type="ECO:0000256" key="7">
    <source>
        <dbReference type="ARBA" id="ARBA00047899"/>
    </source>
</evidence>
<dbReference type="InterPro" id="IPR000719">
    <property type="entry name" value="Prot_kinase_dom"/>
</dbReference>
<comment type="catalytic activity">
    <reaction evidence="8">
        <text>L-seryl-[protein] + ATP = O-phospho-L-seryl-[protein] + ADP + H(+)</text>
        <dbReference type="Rhea" id="RHEA:17989"/>
        <dbReference type="Rhea" id="RHEA-COMP:9863"/>
        <dbReference type="Rhea" id="RHEA-COMP:11604"/>
        <dbReference type="ChEBI" id="CHEBI:15378"/>
        <dbReference type="ChEBI" id="CHEBI:29999"/>
        <dbReference type="ChEBI" id="CHEBI:30616"/>
        <dbReference type="ChEBI" id="CHEBI:83421"/>
        <dbReference type="ChEBI" id="CHEBI:456216"/>
        <dbReference type="EC" id="2.7.11.1"/>
    </reaction>
</comment>
<organism evidence="11 12">
    <name type="scientific">Mytilus galloprovincialis</name>
    <name type="common">Mediterranean mussel</name>
    <dbReference type="NCBI Taxonomy" id="29158"/>
    <lineage>
        <taxon>Eukaryota</taxon>
        <taxon>Metazoa</taxon>
        <taxon>Spiralia</taxon>
        <taxon>Lophotrochozoa</taxon>
        <taxon>Mollusca</taxon>
        <taxon>Bivalvia</taxon>
        <taxon>Autobranchia</taxon>
        <taxon>Pteriomorphia</taxon>
        <taxon>Mytilida</taxon>
        <taxon>Mytiloidea</taxon>
        <taxon>Mytilidae</taxon>
        <taxon>Mytilinae</taxon>
        <taxon>Mytilus</taxon>
    </lineage>
</organism>
<reference evidence="11" key="1">
    <citation type="submission" date="2018-11" db="EMBL/GenBank/DDBJ databases">
        <authorList>
            <person name="Alioto T."/>
            <person name="Alioto T."/>
        </authorList>
    </citation>
    <scope>NUCLEOTIDE SEQUENCE</scope>
</reference>
<evidence type="ECO:0000256" key="3">
    <source>
        <dbReference type="ARBA" id="ARBA00022679"/>
    </source>
</evidence>
<evidence type="ECO:0000313" key="12">
    <source>
        <dbReference type="Proteomes" id="UP000596742"/>
    </source>
</evidence>
<dbReference type="GO" id="GO:0004674">
    <property type="term" value="F:protein serine/threonine kinase activity"/>
    <property type="evidence" value="ECO:0007669"/>
    <property type="project" value="UniProtKB-KW"/>
</dbReference>
<dbReference type="InterPro" id="IPR053235">
    <property type="entry name" value="Ser_Thr_kinase"/>
</dbReference>
<keyword evidence="5 11" id="KW-0418">Kinase</keyword>
<feature type="domain" description="SOCS box" evidence="10">
    <location>
        <begin position="11"/>
        <end position="64"/>
    </location>
</feature>
<dbReference type="Proteomes" id="UP000596742">
    <property type="component" value="Unassembled WGS sequence"/>
</dbReference>
<dbReference type="InterPro" id="IPR011009">
    <property type="entry name" value="Kinase-like_dom_sf"/>
</dbReference>
<sequence length="302" mass="34274">MSEQFNPLTKTVSRTVPVTNPPSLQSICRNTILHAITLKRINQADESLPLPKPLMRTVSVLNLKDFVIDAEKLEPNNHLKESYPATCIFDGIPCIIKVKSKDSKPELDNPSFMASFEDKNSVCCVYEVTDTLKDRIVQCKLQNTRFQEVFIWRIAKTLLEFTLNGKITLSTKVNSTMIHFYGPKGTIFLEATDNPMTEMMGADSAIYEAPEVLRQEEPTNQAFSWTVGCIIYEMLALEPAFFDRTGTNPFQVFMDMMQGILPPEPTEGSPEIIEIMWHCFKTDPAKRIPPEDLLRFAMAHSE</sequence>
<proteinExistence type="predicted"/>
<dbReference type="CDD" id="cd03587">
    <property type="entry name" value="SOCS"/>
    <property type="match status" value="1"/>
</dbReference>
<dbReference type="AlphaFoldDB" id="A0A8B6GIU1"/>
<dbReference type="GO" id="GO:0005524">
    <property type="term" value="F:ATP binding"/>
    <property type="evidence" value="ECO:0007669"/>
    <property type="project" value="UniProtKB-KW"/>
</dbReference>
<dbReference type="PANTHER" id="PTHR24361">
    <property type="entry name" value="MITOGEN-ACTIVATED KINASE KINASE KINASE"/>
    <property type="match status" value="1"/>
</dbReference>
<evidence type="ECO:0000256" key="8">
    <source>
        <dbReference type="ARBA" id="ARBA00048679"/>
    </source>
</evidence>
<name>A0A8B6GIU1_MYTGA</name>
<keyword evidence="3 11" id="KW-0808">Transferase</keyword>
<dbReference type="Gene3D" id="1.10.510.10">
    <property type="entry name" value="Transferase(Phosphotransferase) domain 1"/>
    <property type="match status" value="1"/>
</dbReference>
<dbReference type="InterPro" id="IPR001496">
    <property type="entry name" value="SOCS_box"/>
</dbReference>
<dbReference type="SUPFAM" id="SSF56112">
    <property type="entry name" value="Protein kinase-like (PK-like)"/>
    <property type="match status" value="1"/>
</dbReference>
<evidence type="ECO:0000313" key="11">
    <source>
        <dbReference type="EMBL" id="VDI64703.1"/>
    </source>
</evidence>
<evidence type="ECO:0000256" key="6">
    <source>
        <dbReference type="ARBA" id="ARBA00022840"/>
    </source>
</evidence>
<comment type="caution">
    <text evidence="11">The sequence shown here is derived from an EMBL/GenBank/DDBJ whole genome shotgun (WGS) entry which is preliminary data.</text>
</comment>
<dbReference type="Pfam" id="PF00069">
    <property type="entry name" value="Pkinase"/>
    <property type="match status" value="1"/>
</dbReference>
<evidence type="ECO:0000259" key="10">
    <source>
        <dbReference type="PROSITE" id="PS50225"/>
    </source>
</evidence>
<dbReference type="OrthoDB" id="10252634at2759"/>
<keyword evidence="12" id="KW-1185">Reference proteome</keyword>
<evidence type="ECO:0000256" key="5">
    <source>
        <dbReference type="ARBA" id="ARBA00022777"/>
    </source>
</evidence>
<dbReference type="EMBL" id="UYJE01008543">
    <property type="protein sequence ID" value="VDI64703.1"/>
    <property type="molecule type" value="Genomic_DNA"/>
</dbReference>
<keyword evidence="4" id="KW-0547">Nucleotide-binding</keyword>
<evidence type="ECO:0000256" key="1">
    <source>
        <dbReference type="ARBA" id="ARBA00012513"/>
    </source>
</evidence>
<dbReference type="Pfam" id="PF07525">
    <property type="entry name" value="SOCS_box"/>
    <property type="match status" value="1"/>
</dbReference>
<dbReference type="GO" id="GO:0005737">
    <property type="term" value="C:cytoplasm"/>
    <property type="evidence" value="ECO:0007669"/>
    <property type="project" value="TreeGrafter"/>
</dbReference>
<comment type="catalytic activity">
    <reaction evidence="7">
        <text>L-threonyl-[protein] + ATP = O-phospho-L-threonyl-[protein] + ADP + H(+)</text>
        <dbReference type="Rhea" id="RHEA:46608"/>
        <dbReference type="Rhea" id="RHEA-COMP:11060"/>
        <dbReference type="Rhea" id="RHEA-COMP:11605"/>
        <dbReference type="ChEBI" id="CHEBI:15378"/>
        <dbReference type="ChEBI" id="CHEBI:30013"/>
        <dbReference type="ChEBI" id="CHEBI:30616"/>
        <dbReference type="ChEBI" id="CHEBI:61977"/>
        <dbReference type="ChEBI" id="CHEBI:456216"/>
        <dbReference type="EC" id="2.7.11.1"/>
    </reaction>
</comment>
<evidence type="ECO:0000256" key="4">
    <source>
        <dbReference type="ARBA" id="ARBA00022741"/>
    </source>
</evidence>
<protein>
    <recommendedName>
        <fullName evidence="1">non-specific serine/threonine protein kinase</fullName>
        <ecNumber evidence="1">2.7.11.1</ecNumber>
    </recommendedName>
</protein>
<accession>A0A8B6GIU1</accession>
<dbReference type="PROSITE" id="PS50225">
    <property type="entry name" value="SOCS"/>
    <property type="match status" value="1"/>
</dbReference>
<feature type="domain" description="Protein kinase" evidence="9">
    <location>
        <begin position="1"/>
        <end position="302"/>
    </location>
</feature>
<evidence type="ECO:0000259" key="9">
    <source>
        <dbReference type="PROSITE" id="PS50011"/>
    </source>
</evidence>
<evidence type="ECO:0000256" key="2">
    <source>
        <dbReference type="ARBA" id="ARBA00022527"/>
    </source>
</evidence>
<dbReference type="SMART" id="SM00220">
    <property type="entry name" value="S_TKc"/>
    <property type="match status" value="1"/>
</dbReference>
<dbReference type="PANTHER" id="PTHR24361:SF433">
    <property type="entry name" value="PROTEIN KINASE DOMAIN-CONTAINING PROTEIN"/>
    <property type="match status" value="1"/>
</dbReference>
<keyword evidence="2" id="KW-0723">Serine/threonine-protein kinase</keyword>
<dbReference type="PROSITE" id="PS50011">
    <property type="entry name" value="PROTEIN_KINASE_DOM"/>
    <property type="match status" value="1"/>
</dbReference>
<dbReference type="EC" id="2.7.11.1" evidence="1"/>
<keyword evidence="6" id="KW-0067">ATP-binding</keyword>